<evidence type="ECO:0000313" key="3">
    <source>
        <dbReference type="EMBL" id="KAJ6645262.1"/>
    </source>
</evidence>
<feature type="non-terminal residue" evidence="3">
    <location>
        <position position="241"/>
    </location>
</feature>
<evidence type="ECO:0000313" key="4">
    <source>
        <dbReference type="Proteomes" id="UP001151699"/>
    </source>
</evidence>
<proteinExistence type="predicted"/>
<gene>
    <name evidence="3" type="primary">mahj_18</name>
    <name evidence="3" type="ORF">Bhyg_00466</name>
</gene>
<dbReference type="InterPro" id="IPR036322">
    <property type="entry name" value="WD40_repeat_dom_sf"/>
</dbReference>
<sequence length="241" mass="27860">MYLAEGEKPFEQRQKELKQWWGFEYIPNQQEQERNCLDPQPNKMYNLRSNIASRFFRRQQGENLKQLDRWSVHSRFRLDATITPPGRGRAREYAMCCAFTPCGTRLIVGLRDGIVAVYNSKNGRYCTGHQCHLGQLVHVKTNNNGRLLFTCCLSVFMGPLSRMWSFEDNQLSVQLDFAEDEYLEFSKLNDDKIIGTKRNKATIYDTQTGMTIGTLTPEIGNKVPENRATFSHCDDLILSVN</sequence>
<dbReference type="PANTHER" id="PTHR13129">
    <property type="entry name" value="VPRBP PROTEIN-RELATED"/>
    <property type="match status" value="1"/>
</dbReference>
<dbReference type="EMBL" id="WJQU01000001">
    <property type="protein sequence ID" value="KAJ6645262.1"/>
    <property type="molecule type" value="Genomic_DNA"/>
</dbReference>
<dbReference type="InterPro" id="IPR033270">
    <property type="entry name" value="VPRBP/DCAF1"/>
</dbReference>
<protein>
    <submittedName>
        <fullName evidence="3">Protein mahjong</fullName>
    </submittedName>
</protein>
<dbReference type="InterPro" id="IPR015943">
    <property type="entry name" value="WD40/YVTN_repeat-like_dom_sf"/>
</dbReference>
<organism evidence="3 4">
    <name type="scientific">Pseudolycoriella hygida</name>
    <dbReference type="NCBI Taxonomy" id="35572"/>
    <lineage>
        <taxon>Eukaryota</taxon>
        <taxon>Metazoa</taxon>
        <taxon>Ecdysozoa</taxon>
        <taxon>Arthropoda</taxon>
        <taxon>Hexapoda</taxon>
        <taxon>Insecta</taxon>
        <taxon>Pterygota</taxon>
        <taxon>Neoptera</taxon>
        <taxon>Endopterygota</taxon>
        <taxon>Diptera</taxon>
        <taxon>Nematocera</taxon>
        <taxon>Sciaroidea</taxon>
        <taxon>Sciaridae</taxon>
        <taxon>Pseudolycoriella</taxon>
    </lineage>
</organism>
<accession>A0A9Q0S4M3</accession>
<dbReference type="OrthoDB" id="27563at2759"/>
<reference evidence="3" key="1">
    <citation type="submission" date="2022-07" db="EMBL/GenBank/DDBJ databases">
        <authorList>
            <person name="Trinca V."/>
            <person name="Uliana J.V.C."/>
            <person name="Torres T.T."/>
            <person name="Ward R.J."/>
            <person name="Monesi N."/>
        </authorList>
    </citation>
    <scope>NUCLEOTIDE SEQUENCE</scope>
    <source>
        <strain evidence="3">HSMRA1968</strain>
        <tissue evidence="3">Whole embryos</tissue>
    </source>
</reference>
<dbReference type="Proteomes" id="UP001151699">
    <property type="component" value="Chromosome A"/>
</dbReference>
<evidence type="ECO:0000256" key="2">
    <source>
        <dbReference type="ARBA" id="ARBA00023242"/>
    </source>
</evidence>
<dbReference type="GO" id="GO:0016567">
    <property type="term" value="P:protein ubiquitination"/>
    <property type="evidence" value="ECO:0007669"/>
    <property type="project" value="InterPro"/>
</dbReference>
<keyword evidence="2" id="KW-0539">Nucleus</keyword>
<comment type="caution">
    <text evidence="3">The sequence shown here is derived from an EMBL/GenBank/DDBJ whole genome shotgun (WGS) entry which is preliminary data.</text>
</comment>
<comment type="subcellular location">
    <subcellularLocation>
        <location evidence="1">Nucleus</location>
    </subcellularLocation>
</comment>
<dbReference type="Gene3D" id="2.130.10.10">
    <property type="entry name" value="YVTN repeat-like/Quinoprotein amine dehydrogenase"/>
    <property type="match status" value="1"/>
</dbReference>
<evidence type="ECO:0000256" key="1">
    <source>
        <dbReference type="ARBA" id="ARBA00004123"/>
    </source>
</evidence>
<dbReference type="GO" id="GO:0080008">
    <property type="term" value="C:Cul4-RING E3 ubiquitin ligase complex"/>
    <property type="evidence" value="ECO:0007669"/>
    <property type="project" value="TreeGrafter"/>
</dbReference>
<dbReference type="AlphaFoldDB" id="A0A9Q0S4M3"/>
<dbReference type="SUPFAM" id="SSF50978">
    <property type="entry name" value="WD40 repeat-like"/>
    <property type="match status" value="1"/>
</dbReference>
<dbReference type="GO" id="GO:0005634">
    <property type="term" value="C:nucleus"/>
    <property type="evidence" value="ECO:0007669"/>
    <property type="project" value="UniProtKB-SubCell"/>
</dbReference>
<dbReference type="PANTHER" id="PTHR13129:SF4">
    <property type="entry name" value="DDB1- AND CUL4-ASSOCIATED FACTOR 1"/>
    <property type="match status" value="1"/>
</dbReference>
<keyword evidence="4" id="KW-1185">Reference proteome</keyword>
<name>A0A9Q0S4M3_9DIPT</name>